<reference evidence="3 4" key="1">
    <citation type="submission" date="2016-10" db="EMBL/GenBank/DDBJ databases">
        <authorList>
            <person name="de Groot N.N."/>
        </authorList>
    </citation>
    <scope>NUCLEOTIDE SEQUENCE [LARGE SCALE GENOMIC DNA]</scope>
    <source>
        <strain evidence="3 4">AR40</strain>
    </source>
</reference>
<dbReference type="GO" id="GO:0004519">
    <property type="term" value="F:endonuclease activity"/>
    <property type="evidence" value="ECO:0007669"/>
    <property type="project" value="UniProtKB-KW"/>
</dbReference>
<dbReference type="EMBL" id="FOGJ01000023">
    <property type="protein sequence ID" value="SES20941.1"/>
    <property type="molecule type" value="Genomic_DNA"/>
</dbReference>
<organism evidence="3 4">
    <name type="scientific">Butyrivibrio fibrisolvens</name>
    <dbReference type="NCBI Taxonomy" id="831"/>
    <lineage>
        <taxon>Bacteria</taxon>
        <taxon>Bacillati</taxon>
        <taxon>Bacillota</taxon>
        <taxon>Clostridia</taxon>
        <taxon>Lachnospirales</taxon>
        <taxon>Lachnospiraceae</taxon>
        <taxon>Butyrivibrio</taxon>
    </lineage>
</organism>
<sequence>MAESELLKIESPAFTDDYVQDIKSILNAAKAQSYRAVNSTMIQAYWLVGYRIVEQEQNGEKRAGYGEKVIENLSKALNSEVGSGMSAAHLWNCRQFYMTFQDKEILYTLCRELSWSHIRLIMRLDTEKERNYYIEQSKKGAWSVRQLERNIKTDMYHRVLQNQIESNDNNEVAVNTPESQIKDPYILEFLGIKPDISSTEKDIESAIIANLEKFLLEMGKGFSFVERQMHIKTETQDFYIDLVFYNYILKCFVLIDLKRGSLKHQDIGQMDMYVRMFDSLKKGEDDNPTIGIIFCADKDESIVKYSVLNESEQIFASKYKTFLPTEEELSLELERNRRFLEEKYSEKKE</sequence>
<dbReference type="OrthoDB" id="9801263at2"/>
<protein>
    <submittedName>
        <fullName evidence="3">Predicted nuclease of restriction endonuclease-like (RecB) superfamily, DUF1016 family</fullName>
    </submittedName>
</protein>
<dbReference type="Proteomes" id="UP000182584">
    <property type="component" value="Unassembled WGS sequence"/>
</dbReference>
<keyword evidence="3" id="KW-0540">Nuclease</keyword>
<evidence type="ECO:0000313" key="3">
    <source>
        <dbReference type="EMBL" id="SES20941.1"/>
    </source>
</evidence>
<dbReference type="InterPro" id="IPR041527">
    <property type="entry name" value="YhcG_N"/>
</dbReference>
<evidence type="ECO:0000259" key="2">
    <source>
        <dbReference type="Pfam" id="PF17761"/>
    </source>
</evidence>
<evidence type="ECO:0000313" key="4">
    <source>
        <dbReference type="Proteomes" id="UP000182584"/>
    </source>
</evidence>
<dbReference type="Pfam" id="PF06250">
    <property type="entry name" value="YhcG_C"/>
    <property type="match status" value="1"/>
</dbReference>
<dbReference type="AlphaFoldDB" id="A0A1H9VHC9"/>
<feature type="domain" description="YhcG PDDEXK nuclease" evidence="1">
    <location>
        <begin position="180"/>
        <end position="330"/>
    </location>
</feature>
<dbReference type="Gene3D" id="3.40.1350.10">
    <property type="match status" value="1"/>
</dbReference>
<keyword evidence="3" id="KW-0255">Endonuclease</keyword>
<dbReference type="GO" id="GO:0003676">
    <property type="term" value="F:nucleic acid binding"/>
    <property type="evidence" value="ECO:0007669"/>
    <property type="project" value="InterPro"/>
</dbReference>
<proteinExistence type="predicted"/>
<dbReference type="RefSeq" id="WP_074757672.1">
    <property type="nucleotide sequence ID" value="NZ_FOGJ01000023.1"/>
</dbReference>
<dbReference type="PANTHER" id="PTHR30547">
    <property type="entry name" value="UNCHARACTERIZED PROTEIN YHCG-RELATED"/>
    <property type="match status" value="1"/>
</dbReference>
<dbReference type="InterPro" id="IPR011856">
    <property type="entry name" value="tRNA_endonuc-like_dom_sf"/>
</dbReference>
<dbReference type="Pfam" id="PF17761">
    <property type="entry name" value="DUF1016_N"/>
    <property type="match status" value="1"/>
</dbReference>
<name>A0A1H9VHC9_BUTFI</name>
<keyword evidence="3" id="KW-0378">Hydrolase</keyword>
<feature type="domain" description="YhcG N-terminal" evidence="2">
    <location>
        <begin position="21"/>
        <end position="158"/>
    </location>
</feature>
<dbReference type="InterPro" id="IPR053148">
    <property type="entry name" value="PD-DEXK-like_domain"/>
</dbReference>
<evidence type="ECO:0000259" key="1">
    <source>
        <dbReference type="Pfam" id="PF06250"/>
    </source>
</evidence>
<dbReference type="PANTHER" id="PTHR30547:SF5">
    <property type="entry name" value="NUCLEASE YHCG-RELATED"/>
    <property type="match status" value="1"/>
</dbReference>
<gene>
    <name evidence="3" type="ORF">SAMN04487884_12331</name>
</gene>
<dbReference type="InterPro" id="IPR009362">
    <property type="entry name" value="YhcG_C"/>
</dbReference>
<accession>A0A1H9VHC9</accession>